<dbReference type="Pfam" id="PF00891">
    <property type="entry name" value="Methyltransf_2"/>
    <property type="match status" value="1"/>
</dbReference>
<keyword evidence="3" id="KW-0949">S-adenosyl-L-methionine</keyword>
<evidence type="ECO:0000259" key="5">
    <source>
        <dbReference type="Pfam" id="PF00891"/>
    </source>
</evidence>
<keyword evidence="2 7" id="KW-0808">Transferase</keyword>
<dbReference type="Gene3D" id="3.40.50.150">
    <property type="entry name" value="Vaccinia Virus protein VP39"/>
    <property type="match status" value="1"/>
</dbReference>
<accession>A0A5N7BJC4</accession>
<dbReference type="GO" id="GO:0008171">
    <property type="term" value="F:O-methyltransferase activity"/>
    <property type="evidence" value="ECO:0007669"/>
    <property type="project" value="InterPro"/>
</dbReference>
<dbReference type="InterPro" id="IPR036388">
    <property type="entry name" value="WH-like_DNA-bd_sf"/>
</dbReference>
<evidence type="ECO:0000259" key="6">
    <source>
        <dbReference type="Pfam" id="PF08100"/>
    </source>
</evidence>
<dbReference type="PANTHER" id="PTHR43712:SF1">
    <property type="entry name" value="HYPOTHETICAL O-METHYLTRANSFERASE (EUROFUNG)-RELATED"/>
    <property type="match status" value="1"/>
</dbReference>
<dbReference type="SUPFAM" id="SSF46785">
    <property type="entry name" value="Winged helix' DNA-binding domain"/>
    <property type="match status" value="1"/>
</dbReference>
<evidence type="ECO:0000313" key="7">
    <source>
        <dbReference type="EMBL" id="KAE8381896.1"/>
    </source>
</evidence>
<dbReference type="InterPro" id="IPR036390">
    <property type="entry name" value="WH_DNA-bd_sf"/>
</dbReference>
<feature type="domain" description="O-methyltransferase C-terminal" evidence="5">
    <location>
        <begin position="226"/>
        <end position="367"/>
    </location>
</feature>
<dbReference type="InterPro" id="IPR016461">
    <property type="entry name" value="COMT-like"/>
</dbReference>
<dbReference type="GO" id="GO:0044550">
    <property type="term" value="P:secondary metabolite biosynthetic process"/>
    <property type="evidence" value="ECO:0007669"/>
    <property type="project" value="UniProtKB-ARBA"/>
</dbReference>
<dbReference type="AlphaFoldDB" id="A0A5N7BJC4"/>
<feature type="active site" description="Proton acceptor" evidence="4">
    <location>
        <position position="297"/>
    </location>
</feature>
<dbReference type="InterPro" id="IPR029063">
    <property type="entry name" value="SAM-dependent_MTases_sf"/>
</dbReference>
<dbReference type="PANTHER" id="PTHR43712">
    <property type="entry name" value="PUTATIVE (AFU_ORTHOLOGUE AFUA_4G14580)-RELATED"/>
    <property type="match status" value="1"/>
</dbReference>
<feature type="domain" description="O-methyltransferase dimerisation" evidence="6">
    <location>
        <begin position="62"/>
        <end position="127"/>
    </location>
</feature>
<dbReference type="EMBL" id="ML736167">
    <property type="protein sequence ID" value="KAE8381896.1"/>
    <property type="molecule type" value="Genomic_DNA"/>
</dbReference>
<dbReference type="GO" id="GO:0032259">
    <property type="term" value="P:methylation"/>
    <property type="evidence" value="ECO:0007669"/>
    <property type="project" value="UniProtKB-KW"/>
</dbReference>
<evidence type="ECO:0000256" key="4">
    <source>
        <dbReference type="PIRSR" id="PIRSR005739-1"/>
    </source>
</evidence>
<dbReference type="SUPFAM" id="SSF53335">
    <property type="entry name" value="S-adenosyl-L-methionine-dependent methyltransferases"/>
    <property type="match status" value="1"/>
</dbReference>
<evidence type="ECO:0000313" key="8">
    <source>
        <dbReference type="Proteomes" id="UP000326198"/>
    </source>
</evidence>
<dbReference type="Gene3D" id="1.10.10.10">
    <property type="entry name" value="Winged helix-like DNA-binding domain superfamily/Winged helix DNA-binding domain"/>
    <property type="match status" value="1"/>
</dbReference>
<gene>
    <name evidence="7" type="ORF">BDV26DRAFT_278499</name>
</gene>
<dbReference type="PIRSF" id="PIRSF005739">
    <property type="entry name" value="O-mtase"/>
    <property type="match status" value="1"/>
</dbReference>
<evidence type="ECO:0000256" key="1">
    <source>
        <dbReference type="ARBA" id="ARBA00022603"/>
    </source>
</evidence>
<dbReference type="Proteomes" id="UP000326198">
    <property type="component" value="Unassembled WGS sequence"/>
</dbReference>
<name>A0A5N7BJC4_9EURO</name>
<dbReference type="Pfam" id="PF08100">
    <property type="entry name" value="Dimerisation"/>
    <property type="match status" value="1"/>
</dbReference>
<keyword evidence="1 7" id="KW-0489">Methyltransferase</keyword>
<dbReference type="InterPro" id="IPR001077">
    <property type="entry name" value="COMT_C"/>
</dbReference>
<keyword evidence="8" id="KW-1185">Reference proteome</keyword>
<evidence type="ECO:0000256" key="3">
    <source>
        <dbReference type="ARBA" id="ARBA00022691"/>
    </source>
</evidence>
<dbReference type="PROSITE" id="PS51683">
    <property type="entry name" value="SAM_OMT_II"/>
    <property type="match status" value="1"/>
</dbReference>
<proteinExistence type="predicted"/>
<dbReference type="OrthoDB" id="2410195at2759"/>
<dbReference type="InterPro" id="IPR012967">
    <property type="entry name" value="COMT_dimerisation"/>
</dbReference>
<reference evidence="7 8" key="1">
    <citation type="submission" date="2019-04" db="EMBL/GenBank/DDBJ databases">
        <title>Friends and foes A comparative genomics studyof 23 Aspergillus species from section Flavi.</title>
        <authorList>
            <consortium name="DOE Joint Genome Institute"/>
            <person name="Kjaerbolling I."/>
            <person name="Vesth T."/>
            <person name="Frisvad J.C."/>
            <person name="Nybo J.L."/>
            <person name="Theobald S."/>
            <person name="Kildgaard S."/>
            <person name="Isbrandt T."/>
            <person name="Kuo A."/>
            <person name="Sato A."/>
            <person name="Lyhne E.K."/>
            <person name="Kogle M.E."/>
            <person name="Wiebenga A."/>
            <person name="Kun R.S."/>
            <person name="Lubbers R.J."/>
            <person name="Makela M.R."/>
            <person name="Barry K."/>
            <person name="Chovatia M."/>
            <person name="Clum A."/>
            <person name="Daum C."/>
            <person name="Haridas S."/>
            <person name="He G."/>
            <person name="LaButti K."/>
            <person name="Lipzen A."/>
            <person name="Mondo S."/>
            <person name="Riley R."/>
            <person name="Salamov A."/>
            <person name="Simmons B.A."/>
            <person name="Magnuson J.K."/>
            <person name="Henrissat B."/>
            <person name="Mortensen U.H."/>
            <person name="Larsen T.O."/>
            <person name="Devries R.P."/>
            <person name="Grigoriev I.V."/>
            <person name="Machida M."/>
            <person name="Baker S.E."/>
            <person name="Andersen M.R."/>
        </authorList>
    </citation>
    <scope>NUCLEOTIDE SEQUENCE [LARGE SCALE GENOMIC DNA]</scope>
    <source>
        <strain evidence="7 8">IBT 29228</strain>
    </source>
</reference>
<dbReference type="GO" id="GO:0046983">
    <property type="term" value="F:protein dimerization activity"/>
    <property type="evidence" value="ECO:0007669"/>
    <property type="project" value="InterPro"/>
</dbReference>
<sequence>MSTTEIQTLLSSLAVVGQQPPDDDELRSQLSQALSRALVAVERPVDTVHRLSFAPLQLAMTKVAIDLDLFKTLVLQGRPMSVMEIAQVIRADPVLVGRILRYLAAFSIISEASVNQFEATPLTHALTVPGLAAGIKHHFEVQLPAWAALPAVLAASEYQNPTDRQHTAFQRAHHTNETVFAWFMTQPRCFEDFNLWMAAQRPGQATWLDVFPLERLLTITAPTPEAIFVDVGGGKGHQCAALVERLPQLVGRIVLEDLAPVVAHALPHPRVERLAYDFWTPQPVTGAAFYYLRNVLHDYPDDQCVTLLQLQCAAMRPGSTLLIDEIICPATGASRTVADLDIAMMACLAAQERTQDQWARLFQSAGMSLVETLTYVAESGHSVMVVKHSTTPL</sequence>
<evidence type="ECO:0000256" key="2">
    <source>
        <dbReference type="ARBA" id="ARBA00022679"/>
    </source>
</evidence>
<organism evidence="7 8">
    <name type="scientific">Aspergillus bertholletiae</name>
    <dbReference type="NCBI Taxonomy" id="1226010"/>
    <lineage>
        <taxon>Eukaryota</taxon>
        <taxon>Fungi</taxon>
        <taxon>Dikarya</taxon>
        <taxon>Ascomycota</taxon>
        <taxon>Pezizomycotina</taxon>
        <taxon>Eurotiomycetes</taxon>
        <taxon>Eurotiomycetidae</taxon>
        <taxon>Eurotiales</taxon>
        <taxon>Aspergillaceae</taxon>
        <taxon>Aspergillus</taxon>
        <taxon>Aspergillus subgen. Circumdati</taxon>
    </lineage>
</organism>
<protein>
    <submittedName>
        <fullName evidence="7">S-adenosyl-L-methionine-dependent methyltransferase</fullName>
    </submittedName>
</protein>